<accession>A0ACB8QHP4</accession>
<dbReference type="EMBL" id="MU273587">
    <property type="protein sequence ID" value="KAI0031259.1"/>
    <property type="molecule type" value="Genomic_DNA"/>
</dbReference>
<dbReference type="Proteomes" id="UP000814128">
    <property type="component" value="Unassembled WGS sequence"/>
</dbReference>
<reference evidence="1" key="1">
    <citation type="submission" date="2021-02" db="EMBL/GenBank/DDBJ databases">
        <authorList>
            <consortium name="DOE Joint Genome Institute"/>
            <person name="Ahrendt S."/>
            <person name="Looney B.P."/>
            <person name="Miyauchi S."/>
            <person name="Morin E."/>
            <person name="Drula E."/>
            <person name="Courty P.E."/>
            <person name="Chicoki N."/>
            <person name="Fauchery L."/>
            <person name="Kohler A."/>
            <person name="Kuo A."/>
            <person name="Labutti K."/>
            <person name="Pangilinan J."/>
            <person name="Lipzen A."/>
            <person name="Riley R."/>
            <person name="Andreopoulos W."/>
            <person name="He G."/>
            <person name="Johnson J."/>
            <person name="Barry K.W."/>
            <person name="Grigoriev I.V."/>
            <person name="Nagy L."/>
            <person name="Hibbett D."/>
            <person name="Henrissat B."/>
            <person name="Matheny P.B."/>
            <person name="Labbe J."/>
            <person name="Martin F."/>
        </authorList>
    </citation>
    <scope>NUCLEOTIDE SEQUENCE</scope>
    <source>
        <strain evidence="1">EC-137</strain>
    </source>
</reference>
<organism evidence="1 2">
    <name type="scientific">Vararia minispora EC-137</name>
    <dbReference type="NCBI Taxonomy" id="1314806"/>
    <lineage>
        <taxon>Eukaryota</taxon>
        <taxon>Fungi</taxon>
        <taxon>Dikarya</taxon>
        <taxon>Basidiomycota</taxon>
        <taxon>Agaricomycotina</taxon>
        <taxon>Agaricomycetes</taxon>
        <taxon>Russulales</taxon>
        <taxon>Lachnocladiaceae</taxon>
        <taxon>Vararia</taxon>
    </lineage>
</organism>
<name>A0ACB8QHP4_9AGAM</name>
<gene>
    <name evidence="1" type="ORF">K488DRAFT_52493</name>
</gene>
<protein>
    <submittedName>
        <fullName evidence="1">WD40-repeat-containing domain protein</fullName>
    </submittedName>
</protein>
<keyword evidence="2" id="KW-1185">Reference proteome</keyword>
<evidence type="ECO:0000313" key="2">
    <source>
        <dbReference type="Proteomes" id="UP000814128"/>
    </source>
</evidence>
<reference evidence="1" key="2">
    <citation type="journal article" date="2022" name="New Phytol.">
        <title>Evolutionary transition to the ectomycorrhizal habit in the genomes of a hyperdiverse lineage of mushroom-forming fungi.</title>
        <authorList>
            <person name="Looney B."/>
            <person name="Miyauchi S."/>
            <person name="Morin E."/>
            <person name="Drula E."/>
            <person name="Courty P.E."/>
            <person name="Kohler A."/>
            <person name="Kuo A."/>
            <person name="LaButti K."/>
            <person name="Pangilinan J."/>
            <person name="Lipzen A."/>
            <person name="Riley R."/>
            <person name="Andreopoulos W."/>
            <person name="He G."/>
            <person name="Johnson J."/>
            <person name="Nolan M."/>
            <person name="Tritt A."/>
            <person name="Barry K.W."/>
            <person name="Grigoriev I.V."/>
            <person name="Nagy L.G."/>
            <person name="Hibbett D."/>
            <person name="Henrissat B."/>
            <person name="Matheny P.B."/>
            <person name="Labbe J."/>
            <person name="Martin F.M."/>
        </authorList>
    </citation>
    <scope>NUCLEOTIDE SEQUENCE</scope>
    <source>
        <strain evidence="1">EC-137</strain>
    </source>
</reference>
<proteinExistence type="predicted"/>
<comment type="caution">
    <text evidence="1">The sequence shown here is derived from an EMBL/GenBank/DDBJ whole genome shotgun (WGS) entry which is preliminary data.</text>
</comment>
<sequence length="570" mass="64142">MRIGRTDSYEQPTGEGAGSGGDEEFADDRVISYLFRLVQARRRQARPSAPTPDWARPHEKPQPTGVRLITSGEYGRVWSKLESRAGRKNVATQLLSRGSRLRPVFKEDIVSGLVPNTNGTTVVEEDANIYCAQFSADSSFYYTGTQDFKISVYDMTASPTQPEKPDMPPQPRRHRWRQRSYIVPPVQSTLKTIKTIRGAQGQWTMTDTHLSPDNERVIYSSLCPVVYMATTHDSSETQIPINFSGRRTRVPAFDYDDELFRVYSCRFSADGNEIVAGGSSLICVYDLLANKRTVRIHAHNDDINSCCWADTASGNVLVSASDDTTLKVWDRRSLGSSQKPSGVLVGHTEGITYVSAKGDGRYVISNGKDQALRLWDLRKMRTNDEWESVSRQDYRDDQFDYRHLPAQRYAAHPKDCSVMTYRGHSVLQTLIRCHFSPAETTGSQYVYSGSYDGRIHIWSLDGRVVQVLDRARTLPLRVDPSAPEPEPMTSDRESVCVRDVSWHPREPVLLSAAFESSRGGSSVARHEWKGLTKTKGALEDCVERQRLEAAETPRRLPGQFVDDDGDDGWL</sequence>
<evidence type="ECO:0000313" key="1">
    <source>
        <dbReference type="EMBL" id="KAI0031259.1"/>
    </source>
</evidence>